<dbReference type="KEGG" id="amh:I633_22126"/>
<keyword evidence="1" id="KW-1133">Transmembrane helix</keyword>
<keyword evidence="1" id="KW-0812">Transmembrane</keyword>
<proteinExistence type="predicted"/>
<name>S5ASK6_9ALTE</name>
<feature type="transmembrane region" description="Helical" evidence="1">
    <location>
        <begin position="7"/>
        <end position="25"/>
    </location>
</feature>
<dbReference type="BioCyc" id="AMAC1300253:G12YX-3495-MONOMER"/>
<dbReference type="EMBL" id="CP004847">
    <property type="protein sequence ID" value="AGP79848.1"/>
    <property type="molecule type" value="Genomic_DNA"/>
</dbReference>
<geneLocation type="plasmid" evidence="2">
    <name>unnamed</name>
</geneLocation>
<protein>
    <submittedName>
        <fullName evidence="2">Uncharacterized protein</fullName>
    </submittedName>
</protein>
<reference evidence="2 3" key="1">
    <citation type="journal article" date="2013" name="Genome Biol. Evol.">
        <title>Genomic Diversity of "Deep Ecotype" Alteromonas macleodii Isolates: Evidence for Pan-Mediterranean Clonal Frames.</title>
        <authorList>
            <person name="Lopez-Perez M."/>
            <person name="Gonzaga A."/>
            <person name="Rodriguez-Valera F."/>
        </authorList>
    </citation>
    <scope>NUCLEOTIDE SEQUENCE [LARGE SCALE GENOMIC DNA]</scope>
    <source>
        <strain evidence="3">'English Channel 615'</strain>
        <plasmid evidence="3">Plasmid</plasmid>
    </source>
</reference>
<evidence type="ECO:0000256" key="1">
    <source>
        <dbReference type="SAM" id="Phobius"/>
    </source>
</evidence>
<accession>S5ASK6</accession>
<evidence type="ECO:0000313" key="2">
    <source>
        <dbReference type="EMBL" id="AGP79848.1"/>
    </source>
</evidence>
<dbReference type="PATRIC" id="fig|1300253.3.peg.4613"/>
<evidence type="ECO:0000313" key="3">
    <source>
        <dbReference type="Proteomes" id="UP000014909"/>
    </source>
</evidence>
<keyword evidence="1" id="KW-0472">Membrane</keyword>
<dbReference type="HOGENOM" id="CLU_1507593_0_0_6"/>
<keyword evidence="2" id="KW-0614">Plasmid</keyword>
<dbReference type="Proteomes" id="UP000014909">
    <property type="component" value="Plasmid unnamed"/>
</dbReference>
<dbReference type="AlphaFoldDB" id="S5ASK6"/>
<sequence>MSINVKKYSIILGVMIALAGGALWLSDNPLDIDVETEEQRQKVKDTLSGQWYSNDGTCDKELVYYSLQEFTFGTNLPRTAINPIKYDQFTIEMSKATESVDALTNWFNNCDAFTAPEFAPVKITSRSRTNTEDFYYYPEHNLILLIEGDSVLPLMRLDDLRLFQSRTGPKGSDDSTPS</sequence>
<organism evidence="2 3">
    <name type="scientific">Alteromonas mediterranea 615</name>
    <dbReference type="NCBI Taxonomy" id="1300253"/>
    <lineage>
        <taxon>Bacteria</taxon>
        <taxon>Pseudomonadati</taxon>
        <taxon>Pseudomonadota</taxon>
        <taxon>Gammaproteobacteria</taxon>
        <taxon>Alteromonadales</taxon>
        <taxon>Alteromonadaceae</taxon>
        <taxon>Alteromonas/Salinimonas group</taxon>
        <taxon>Alteromonas</taxon>
    </lineage>
</organism>
<gene>
    <name evidence="2" type="ORF">I633_22126</name>
</gene>